<dbReference type="AlphaFoldDB" id="A0A1L7XG64"/>
<evidence type="ECO:0000313" key="3">
    <source>
        <dbReference type="Proteomes" id="UP000184330"/>
    </source>
</evidence>
<dbReference type="EMBL" id="FJOG01000025">
    <property type="protein sequence ID" value="CZR63998.1"/>
    <property type="molecule type" value="Genomic_DNA"/>
</dbReference>
<accession>A0A1L7XG64</accession>
<gene>
    <name evidence="2" type="ORF">PAC_13895</name>
</gene>
<name>A0A1L7XG64_9HELO</name>
<evidence type="ECO:0000313" key="2">
    <source>
        <dbReference type="EMBL" id="CZR63998.1"/>
    </source>
</evidence>
<reference evidence="2 3" key="1">
    <citation type="submission" date="2016-03" db="EMBL/GenBank/DDBJ databases">
        <authorList>
            <person name="Ploux O."/>
        </authorList>
    </citation>
    <scope>NUCLEOTIDE SEQUENCE [LARGE SCALE GENOMIC DNA]</scope>
    <source>
        <strain evidence="2 3">UAMH 11012</strain>
    </source>
</reference>
<feature type="region of interest" description="Disordered" evidence="1">
    <location>
        <begin position="1"/>
        <end position="53"/>
    </location>
</feature>
<keyword evidence="3" id="KW-1185">Reference proteome</keyword>
<organism evidence="2 3">
    <name type="scientific">Phialocephala subalpina</name>
    <dbReference type="NCBI Taxonomy" id="576137"/>
    <lineage>
        <taxon>Eukaryota</taxon>
        <taxon>Fungi</taxon>
        <taxon>Dikarya</taxon>
        <taxon>Ascomycota</taxon>
        <taxon>Pezizomycotina</taxon>
        <taxon>Leotiomycetes</taxon>
        <taxon>Helotiales</taxon>
        <taxon>Mollisiaceae</taxon>
        <taxon>Phialocephala</taxon>
        <taxon>Phialocephala fortinii species complex</taxon>
    </lineage>
</organism>
<feature type="compositionally biased region" description="Basic and acidic residues" evidence="1">
    <location>
        <begin position="12"/>
        <end position="24"/>
    </location>
</feature>
<dbReference type="Proteomes" id="UP000184330">
    <property type="component" value="Unassembled WGS sequence"/>
</dbReference>
<evidence type="ECO:0000256" key="1">
    <source>
        <dbReference type="SAM" id="MobiDB-lite"/>
    </source>
</evidence>
<feature type="compositionally biased region" description="Polar residues" evidence="1">
    <location>
        <begin position="25"/>
        <end position="44"/>
    </location>
</feature>
<proteinExistence type="predicted"/>
<sequence>MYSQPAKPAEMLAEKSAKKPEETPVKNTGEMQLSIPTSPASATHTSKRSMRPTTDHAISEHAKPFLLDHGIDIDGEVHVGRNLGQGHAININVPRHVPPISTCVQVRRPVDVWNDLAPVQSLIKKVETKSAISIKFCPQGTDLAAKRYPRDPSTISRPMARHIVNAASELAATKVTSDTATFFAEFTSEDRAEALKVPRGPGMNLSLQQKVSLYV</sequence>
<protein>
    <submittedName>
        <fullName evidence="2">Uncharacterized protein</fullName>
    </submittedName>
</protein>